<dbReference type="PANTHER" id="PTHR23520">
    <property type="entry name" value="TRANSPORTER, PUTATIVE (AFU_ORTHOLOGUE AFUA_3G04000)-RELATED"/>
    <property type="match status" value="1"/>
</dbReference>
<dbReference type="InterPro" id="IPR036259">
    <property type="entry name" value="MFS_trans_sf"/>
</dbReference>
<evidence type="ECO:0000313" key="8">
    <source>
        <dbReference type="EMBL" id="MFC7364391.1"/>
    </source>
</evidence>
<sequence length="424" mass="45668">MINWLNEWKKKVSGFSRNVRLFILANILIQVGMGVFAVMYNLYIKALGMPETVNGSIISMTALATAIILIPAGLLSDRFGRKWLLIGGSALTMMTLFYRAVETAESTLVAAAFVTGLTMAFVQVSGVPFLAENSTASERVHLFSLYFSLVTVAGVFGSLGGGVIADILEKSFGLFEVEAVRWSLLAGAAIFAAGILPLFFLSGGKRADQPHVTPDRIPEPPEAGEPDEAALGRNVKLIFHLGLANLLIGFGSGLVIPYLNLYFANRFDASNAYIGLILSLGSAMTAVAMMIGPALVKRVGKVKALIFFQLASIPFLFLTAYTMSLGLASLGFLMRQALMNAGNPIQSAISMEIVHDKYKGLANSVNQTVFQMGWAAMGPVSAGLVVAYGSYWGYAWAFTITGVLYMISSIYYYMVFGRRKLAGE</sequence>
<dbReference type="SUPFAM" id="SSF103473">
    <property type="entry name" value="MFS general substrate transporter"/>
    <property type="match status" value="1"/>
</dbReference>
<name>A0ABW2NEB0_9BACL</name>
<dbReference type="Gene3D" id="1.20.1250.20">
    <property type="entry name" value="MFS general substrate transporter like domains"/>
    <property type="match status" value="2"/>
</dbReference>
<feature type="transmembrane region" description="Helical" evidence="6">
    <location>
        <begin position="237"/>
        <end position="260"/>
    </location>
</feature>
<dbReference type="InterPro" id="IPR005829">
    <property type="entry name" value="Sugar_transporter_CS"/>
</dbReference>
<dbReference type="Pfam" id="PF07690">
    <property type="entry name" value="MFS_1"/>
    <property type="match status" value="2"/>
</dbReference>
<evidence type="ECO:0000256" key="1">
    <source>
        <dbReference type="ARBA" id="ARBA00004651"/>
    </source>
</evidence>
<evidence type="ECO:0000259" key="7">
    <source>
        <dbReference type="PROSITE" id="PS50850"/>
    </source>
</evidence>
<comment type="caution">
    <text evidence="8">The sequence shown here is derived from an EMBL/GenBank/DDBJ whole genome shotgun (WGS) entry which is preliminary data.</text>
</comment>
<evidence type="ECO:0000256" key="6">
    <source>
        <dbReference type="SAM" id="Phobius"/>
    </source>
</evidence>
<evidence type="ECO:0000313" key="9">
    <source>
        <dbReference type="Proteomes" id="UP001596483"/>
    </source>
</evidence>
<reference evidence="9" key="1">
    <citation type="journal article" date="2019" name="Int. J. Syst. Evol. Microbiol.">
        <title>The Global Catalogue of Microorganisms (GCM) 10K type strain sequencing project: providing services to taxonomists for standard genome sequencing and annotation.</title>
        <authorList>
            <consortium name="The Broad Institute Genomics Platform"/>
            <consortium name="The Broad Institute Genome Sequencing Center for Infectious Disease"/>
            <person name="Wu L."/>
            <person name="Ma J."/>
        </authorList>
    </citation>
    <scope>NUCLEOTIDE SEQUENCE [LARGE SCALE GENOMIC DNA]</scope>
    <source>
        <strain evidence="9">JCM 4738</strain>
    </source>
</reference>
<keyword evidence="5 6" id="KW-0472">Membrane</keyword>
<organism evidence="8 9">
    <name type="scientific">Bhargavaea changchunensis</name>
    <dbReference type="NCBI Taxonomy" id="2134037"/>
    <lineage>
        <taxon>Bacteria</taxon>
        <taxon>Bacillati</taxon>
        <taxon>Bacillota</taxon>
        <taxon>Bacilli</taxon>
        <taxon>Bacillales</taxon>
        <taxon>Caryophanaceae</taxon>
        <taxon>Bhargavaea</taxon>
    </lineage>
</organism>
<feature type="transmembrane region" description="Helical" evidence="6">
    <location>
        <begin position="304"/>
        <end position="334"/>
    </location>
</feature>
<proteinExistence type="predicted"/>
<feature type="domain" description="Major facilitator superfamily (MFS) profile" evidence="7">
    <location>
        <begin position="18"/>
        <end position="420"/>
    </location>
</feature>
<dbReference type="PROSITE" id="PS50850">
    <property type="entry name" value="MFS"/>
    <property type="match status" value="1"/>
</dbReference>
<keyword evidence="9" id="KW-1185">Reference proteome</keyword>
<evidence type="ECO:0000256" key="5">
    <source>
        <dbReference type="ARBA" id="ARBA00023136"/>
    </source>
</evidence>
<feature type="transmembrane region" description="Helical" evidence="6">
    <location>
        <begin position="272"/>
        <end position="292"/>
    </location>
</feature>
<keyword evidence="4 6" id="KW-1133">Transmembrane helix</keyword>
<feature type="transmembrane region" description="Helical" evidence="6">
    <location>
        <begin position="143"/>
        <end position="168"/>
    </location>
</feature>
<comment type="subcellular location">
    <subcellularLocation>
        <location evidence="1">Cell membrane</location>
        <topology evidence="1">Multi-pass membrane protein</topology>
    </subcellularLocation>
</comment>
<evidence type="ECO:0000256" key="3">
    <source>
        <dbReference type="ARBA" id="ARBA00022692"/>
    </source>
</evidence>
<keyword evidence="3 6" id="KW-0812">Transmembrane</keyword>
<dbReference type="InterPro" id="IPR020846">
    <property type="entry name" value="MFS_dom"/>
</dbReference>
<feature type="transmembrane region" description="Helical" evidence="6">
    <location>
        <begin position="391"/>
        <end position="414"/>
    </location>
</feature>
<dbReference type="PROSITE" id="PS00216">
    <property type="entry name" value="SUGAR_TRANSPORT_1"/>
    <property type="match status" value="1"/>
</dbReference>
<dbReference type="Proteomes" id="UP001596483">
    <property type="component" value="Unassembled WGS sequence"/>
</dbReference>
<dbReference type="InterPro" id="IPR011701">
    <property type="entry name" value="MFS"/>
</dbReference>
<gene>
    <name evidence="8" type="ORF">ACFQQH_04435</name>
</gene>
<feature type="transmembrane region" description="Helical" evidence="6">
    <location>
        <begin position="180"/>
        <end position="201"/>
    </location>
</feature>
<evidence type="ECO:0000256" key="4">
    <source>
        <dbReference type="ARBA" id="ARBA00022989"/>
    </source>
</evidence>
<protein>
    <submittedName>
        <fullName evidence="8">MFS transporter</fullName>
    </submittedName>
</protein>
<dbReference type="EMBL" id="JBHTCT010000010">
    <property type="protein sequence ID" value="MFC7364391.1"/>
    <property type="molecule type" value="Genomic_DNA"/>
</dbReference>
<feature type="transmembrane region" description="Helical" evidence="6">
    <location>
        <begin position="56"/>
        <end position="76"/>
    </location>
</feature>
<feature type="transmembrane region" description="Helical" evidence="6">
    <location>
        <begin position="21"/>
        <end position="44"/>
    </location>
</feature>
<feature type="transmembrane region" description="Helical" evidence="6">
    <location>
        <begin position="107"/>
        <end position="131"/>
    </location>
</feature>
<accession>A0ABW2NEB0</accession>
<keyword evidence="2" id="KW-0813">Transport</keyword>
<feature type="transmembrane region" description="Helical" evidence="6">
    <location>
        <begin position="83"/>
        <end position="101"/>
    </location>
</feature>
<dbReference type="PANTHER" id="PTHR23520:SF5">
    <property type="entry name" value="TRANSPORTER, PUTATIVE (AFU_ORTHOLOGUE AFUA_3G04000)-RELATED"/>
    <property type="match status" value="1"/>
</dbReference>
<evidence type="ECO:0000256" key="2">
    <source>
        <dbReference type="ARBA" id="ARBA00022448"/>
    </source>
</evidence>
<dbReference type="RefSeq" id="WP_157296787.1">
    <property type="nucleotide sequence ID" value="NZ_JBHTCT010000010.1"/>
</dbReference>